<feature type="domain" description="FAD-binding" evidence="5">
    <location>
        <begin position="12"/>
        <end position="176"/>
    </location>
</feature>
<dbReference type="VEuPathDB" id="FungiDB:SCHCODRAFT_02703927"/>
<organism evidence="7">
    <name type="scientific">Schizophyllum commune (strain H4-8 / FGSC 9210)</name>
    <name type="common">Split gill fungus</name>
    <dbReference type="NCBI Taxonomy" id="578458"/>
    <lineage>
        <taxon>Eukaryota</taxon>
        <taxon>Fungi</taxon>
        <taxon>Dikarya</taxon>
        <taxon>Basidiomycota</taxon>
        <taxon>Agaricomycotina</taxon>
        <taxon>Agaricomycetes</taxon>
        <taxon>Agaricomycetidae</taxon>
        <taxon>Agaricales</taxon>
        <taxon>Schizophyllaceae</taxon>
        <taxon>Schizophyllum</taxon>
    </lineage>
</organism>
<dbReference type="OMA" id="AIQDAYC"/>
<dbReference type="STRING" id="578458.D8QCG2"/>
<gene>
    <name evidence="6" type="ORF">SCHCODRAFT_258034</name>
</gene>
<keyword evidence="7" id="KW-1185">Reference proteome</keyword>
<dbReference type="KEGG" id="scm:SCHCO_02703927"/>
<evidence type="ECO:0000313" key="7">
    <source>
        <dbReference type="Proteomes" id="UP000007431"/>
    </source>
</evidence>
<dbReference type="RefSeq" id="XP_003029827.1">
    <property type="nucleotide sequence ID" value="XM_003029781.1"/>
</dbReference>
<dbReference type="InterPro" id="IPR051104">
    <property type="entry name" value="FAD_monoxygenase"/>
</dbReference>
<protein>
    <recommendedName>
        <fullName evidence="5">FAD-binding domain-containing protein</fullName>
    </recommendedName>
</protein>
<proteinExistence type="predicted"/>
<dbReference type="GO" id="GO:0071949">
    <property type="term" value="F:FAD binding"/>
    <property type="evidence" value="ECO:0007669"/>
    <property type="project" value="InterPro"/>
</dbReference>
<dbReference type="OrthoDB" id="417877at2759"/>
<feature type="transmembrane region" description="Helical" evidence="4">
    <location>
        <begin position="12"/>
        <end position="30"/>
    </location>
</feature>
<dbReference type="PANTHER" id="PTHR46720">
    <property type="entry name" value="HYDROXYLASE, PUTATIVE (AFU_ORTHOLOGUE AFUA_3G01460)-RELATED"/>
    <property type="match status" value="1"/>
</dbReference>
<dbReference type="GO" id="GO:0044550">
    <property type="term" value="P:secondary metabolite biosynthetic process"/>
    <property type="evidence" value="ECO:0007669"/>
    <property type="project" value="TreeGrafter"/>
</dbReference>
<name>D8QCG2_SCHCM</name>
<keyword evidence="2" id="KW-0274">FAD</keyword>
<feature type="domain" description="FAD-binding" evidence="5">
    <location>
        <begin position="315"/>
        <end position="382"/>
    </location>
</feature>
<dbReference type="HOGENOM" id="CLU_009665_6_3_1"/>
<dbReference type="AlphaFoldDB" id="D8QCG2"/>
<keyword evidence="4" id="KW-1133">Transmembrane helix</keyword>
<dbReference type="GO" id="GO:0016491">
    <property type="term" value="F:oxidoreductase activity"/>
    <property type="evidence" value="ECO:0007669"/>
    <property type="project" value="UniProtKB-KW"/>
</dbReference>
<evidence type="ECO:0000313" key="6">
    <source>
        <dbReference type="EMBL" id="EFI94924.1"/>
    </source>
</evidence>
<evidence type="ECO:0000256" key="3">
    <source>
        <dbReference type="ARBA" id="ARBA00023002"/>
    </source>
</evidence>
<evidence type="ECO:0000256" key="1">
    <source>
        <dbReference type="ARBA" id="ARBA00022630"/>
    </source>
</evidence>
<dbReference type="Pfam" id="PF01494">
    <property type="entry name" value="FAD_binding_3"/>
    <property type="match status" value="2"/>
</dbReference>
<dbReference type="SUPFAM" id="SSF51905">
    <property type="entry name" value="FAD/NAD(P)-binding domain"/>
    <property type="match status" value="1"/>
</dbReference>
<evidence type="ECO:0000256" key="2">
    <source>
        <dbReference type="ARBA" id="ARBA00022827"/>
    </source>
</evidence>
<dbReference type="EMBL" id="GL377309">
    <property type="protein sequence ID" value="EFI94924.1"/>
    <property type="molecule type" value="Genomic_DNA"/>
</dbReference>
<keyword evidence="1" id="KW-0285">Flavoprotein</keyword>
<evidence type="ECO:0000259" key="5">
    <source>
        <dbReference type="Pfam" id="PF01494"/>
    </source>
</evidence>
<dbReference type="Proteomes" id="UP000007431">
    <property type="component" value="Unassembled WGS sequence"/>
</dbReference>
<dbReference type="InterPro" id="IPR036188">
    <property type="entry name" value="FAD/NAD-bd_sf"/>
</dbReference>
<dbReference type="InParanoid" id="D8QCG2"/>
<keyword evidence="4" id="KW-0812">Transmembrane</keyword>
<dbReference type="InterPro" id="IPR002938">
    <property type="entry name" value="FAD-bd"/>
</dbReference>
<keyword evidence="4" id="KW-0472">Membrane</keyword>
<accession>D8QCG2</accession>
<dbReference type="PANTHER" id="PTHR46720:SF3">
    <property type="entry name" value="FAD-BINDING DOMAIN-CONTAINING PROTEIN-RELATED"/>
    <property type="match status" value="1"/>
</dbReference>
<keyword evidence="3" id="KW-0560">Oxidoreductase</keyword>
<sequence length="453" mass="50049">MPTRATIPKTPVRVAICGGGIGGLVLALALSKHAAITADVYEAATSFSEIGAGIGIWRRPWQILAQLGLEEDMKTITDYEPSNDPVTAFHYRKSDQPAGLDFYTLLTKGGIALAHRAELQRVLIQHLPHAPHCSKRLQSYKETSSGVQLFFADGTTAACDVLIGADGIRSAVRRGLLLREAQDAPPEVADELRSCIEPSWTGVVCYRTVVPAARLAARSPHHRALHLPMQYTGACNHITTYPICHGQLINVVFFRAHYDREGTAFDGPWVCNLRCDFFQAFQDWEPEVRQLLESVDEFKQWAIHTVRPLPSFVSRSGQVALLGDAAHAMQPFQGSGAGQAIEDAYVLASLLGDAAESRMSVDAAIHLYDRIRRPVAQDVASRSRRAGMYYHLLIPPYNAAELPSHILHGEESEAAKKEKLGQLGDMVAWEWQWAWTREIGELDKDVDDARARL</sequence>
<dbReference type="Gene3D" id="3.50.50.60">
    <property type="entry name" value="FAD/NAD(P)-binding domain"/>
    <property type="match status" value="1"/>
</dbReference>
<reference evidence="6 7" key="1">
    <citation type="journal article" date="2010" name="Nat. Biotechnol.">
        <title>Genome sequence of the model mushroom Schizophyllum commune.</title>
        <authorList>
            <person name="Ohm R.A."/>
            <person name="de Jong J.F."/>
            <person name="Lugones L.G."/>
            <person name="Aerts A."/>
            <person name="Kothe E."/>
            <person name="Stajich J.E."/>
            <person name="de Vries R.P."/>
            <person name="Record E."/>
            <person name="Levasseur A."/>
            <person name="Baker S.E."/>
            <person name="Bartholomew K.A."/>
            <person name="Coutinho P.M."/>
            <person name="Erdmann S."/>
            <person name="Fowler T.J."/>
            <person name="Gathman A.C."/>
            <person name="Lombard V."/>
            <person name="Henrissat B."/>
            <person name="Knabe N."/>
            <person name="Kuees U."/>
            <person name="Lilly W.W."/>
            <person name="Lindquist E."/>
            <person name="Lucas S."/>
            <person name="Magnuson J.K."/>
            <person name="Piumi F."/>
            <person name="Raudaskoski M."/>
            <person name="Salamov A."/>
            <person name="Schmutz J."/>
            <person name="Schwarze F.W.M.R."/>
            <person name="vanKuyk P.A."/>
            <person name="Horton J.S."/>
            <person name="Grigoriev I.V."/>
            <person name="Woesten H.A.B."/>
        </authorList>
    </citation>
    <scope>NUCLEOTIDE SEQUENCE [LARGE SCALE GENOMIC DNA]</scope>
    <source>
        <strain evidence="7">H4-8 / FGSC 9210</strain>
    </source>
</reference>
<dbReference type="GeneID" id="9594178"/>
<dbReference type="eggNOG" id="KOG2614">
    <property type="taxonomic scope" value="Eukaryota"/>
</dbReference>
<evidence type="ECO:0000256" key="4">
    <source>
        <dbReference type="SAM" id="Phobius"/>
    </source>
</evidence>
<dbReference type="PRINTS" id="PR00420">
    <property type="entry name" value="RNGMNOXGNASE"/>
</dbReference>
<dbReference type="SUPFAM" id="SSF54373">
    <property type="entry name" value="FAD-linked reductases, C-terminal domain"/>
    <property type="match status" value="1"/>
</dbReference>